<dbReference type="Pfam" id="PF03195">
    <property type="entry name" value="LOB"/>
    <property type="match status" value="1"/>
</dbReference>
<organism evidence="4 5">
    <name type="scientific">Senna tora</name>
    <dbReference type="NCBI Taxonomy" id="362788"/>
    <lineage>
        <taxon>Eukaryota</taxon>
        <taxon>Viridiplantae</taxon>
        <taxon>Streptophyta</taxon>
        <taxon>Embryophyta</taxon>
        <taxon>Tracheophyta</taxon>
        <taxon>Spermatophyta</taxon>
        <taxon>Magnoliopsida</taxon>
        <taxon>eudicotyledons</taxon>
        <taxon>Gunneridae</taxon>
        <taxon>Pentapetalae</taxon>
        <taxon>rosids</taxon>
        <taxon>fabids</taxon>
        <taxon>Fabales</taxon>
        <taxon>Fabaceae</taxon>
        <taxon>Caesalpinioideae</taxon>
        <taxon>Cassia clade</taxon>
        <taxon>Senna</taxon>
    </lineage>
</organism>
<dbReference type="EMBL" id="JAAIUW010000002">
    <property type="protein sequence ID" value="KAF7842493.1"/>
    <property type="molecule type" value="Genomic_DNA"/>
</dbReference>
<feature type="compositionally biased region" description="Basic and acidic residues" evidence="2">
    <location>
        <begin position="322"/>
        <end position="340"/>
    </location>
</feature>
<dbReference type="PROSITE" id="PS50891">
    <property type="entry name" value="LOB"/>
    <property type="match status" value="1"/>
</dbReference>
<comment type="caution">
    <text evidence="4">The sequence shown here is derived from an EMBL/GenBank/DDBJ whole genome shotgun (WGS) entry which is preliminary data.</text>
</comment>
<feature type="region of interest" description="Disordered" evidence="2">
    <location>
        <begin position="211"/>
        <end position="238"/>
    </location>
</feature>
<proteinExistence type="inferred from homology"/>
<evidence type="ECO:0000256" key="2">
    <source>
        <dbReference type="SAM" id="MobiDB-lite"/>
    </source>
</evidence>
<feature type="region of interest" description="Disordered" evidence="2">
    <location>
        <begin position="317"/>
        <end position="346"/>
    </location>
</feature>
<reference evidence="4" key="1">
    <citation type="submission" date="2020-09" db="EMBL/GenBank/DDBJ databases">
        <title>Genome-Enabled Discovery of Anthraquinone Biosynthesis in Senna tora.</title>
        <authorList>
            <person name="Kang S.-H."/>
            <person name="Pandey R.P."/>
            <person name="Lee C.-M."/>
            <person name="Sim J.-S."/>
            <person name="Jeong J.-T."/>
            <person name="Choi B.-S."/>
            <person name="Jung M."/>
            <person name="Ginzburg D."/>
            <person name="Zhao K."/>
            <person name="Won S.Y."/>
            <person name="Oh T.-J."/>
            <person name="Yu Y."/>
            <person name="Kim N.-H."/>
            <person name="Lee O.R."/>
            <person name="Lee T.-H."/>
            <person name="Bashyal P."/>
            <person name="Kim T.-S."/>
            <person name="Lee W.-H."/>
            <person name="Kawkins C."/>
            <person name="Kim C.-K."/>
            <person name="Kim J.S."/>
            <person name="Ahn B.O."/>
            <person name="Rhee S.Y."/>
            <person name="Sohng J.K."/>
        </authorList>
    </citation>
    <scope>NUCLEOTIDE SEQUENCE</scope>
    <source>
        <tissue evidence="4">Leaf</tissue>
    </source>
</reference>
<dbReference type="PANTHER" id="PTHR31301">
    <property type="entry name" value="LOB DOMAIN-CONTAINING PROTEIN 4-RELATED"/>
    <property type="match status" value="1"/>
</dbReference>
<feature type="compositionally biased region" description="Basic and acidic residues" evidence="2">
    <location>
        <begin position="186"/>
        <end position="196"/>
    </location>
</feature>
<keyword evidence="5" id="KW-1185">Reference proteome</keyword>
<evidence type="ECO:0000313" key="4">
    <source>
        <dbReference type="EMBL" id="KAF7842493.1"/>
    </source>
</evidence>
<dbReference type="Proteomes" id="UP000634136">
    <property type="component" value="Unassembled WGS sequence"/>
</dbReference>
<feature type="region of interest" description="Disordered" evidence="2">
    <location>
        <begin position="159"/>
        <end position="196"/>
    </location>
</feature>
<dbReference type="InterPro" id="IPR004883">
    <property type="entry name" value="LOB"/>
</dbReference>
<dbReference type="PANTHER" id="PTHR31301:SF167">
    <property type="entry name" value="LOB DOMAIN-CONTAINING PROTEIN 4"/>
    <property type="match status" value="1"/>
</dbReference>
<dbReference type="AlphaFoldDB" id="A0A834XDG1"/>
<comment type="similarity">
    <text evidence="1">Belongs to the LOB domain-containing protein family.</text>
</comment>
<evidence type="ECO:0000313" key="5">
    <source>
        <dbReference type="Proteomes" id="UP000634136"/>
    </source>
</evidence>
<evidence type="ECO:0000256" key="1">
    <source>
        <dbReference type="ARBA" id="ARBA00005474"/>
    </source>
</evidence>
<gene>
    <name evidence="4" type="ORF">G2W53_004791</name>
</gene>
<feature type="region of interest" description="Disordered" evidence="2">
    <location>
        <begin position="122"/>
        <end position="145"/>
    </location>
</feature>
<name>A0A834XDG1_9FABA</name>
<feature type="domain" description="LOB" evidence="3">
    <location>
        <begin position="11"/>
        <end position="112"/>
    </location>
</feature>
<accession>A0A834XDG1</accession>
<sequence length="374" mass="40958">MKEGRKGGAASPCAACKLLRRRCAQDCVFAPYFPADEPHKFANVHKVFGASNVNKMLQELPVHQRGDAVSSMVYEANARVRDPVYGCVGAISSLQQQIDVLQTQLALAQAEVVHLRVSQTANLSNNGLSPTNSGSPPPSKPIFDMDMMVDHSAYGDSMWRSSGGYDDGDDDGERSCGGGGNGPTESPEHQPRSEGHVDDDLLLRRLLLVSDRDQVAPTHPPDPSGDVEEQDPRGDELAPVPLVSAHDQVWQPVGPAQQPLLPVVVEPPLGLLDRRLDRQRRRAVRRVLLQRRLQLLDLLLLPLRELLRLLARGEAGDVGGGGERRGEEDGGERQRGGESLKRRRRRGGGCILRRRRRADDCGFEELWGGELGKA</sequence>
<evidence type="ECO:0000259" key="3">
    <source>
        <dbReference type="PROSITE" id="PS50891"/>
    </source>
</evidence>
<feature type="compositionally biased region" description="Polar residues" evidence="2">
    <location>
        <begin position="122"/>
        <end position="134"/>
    </location>
</feature>
<protein>
    <submittedName>
        <fullName evidence="4">LOB domain-containing protein 4-like</fullName>
    </submittedName>
</protein>